<sequence>MKTIANLYRSICKLKYLFGKKVIDRKRLKFVYEDLCYLRDEWTGSIKEKYLRISGTILRKLLVDGLLITVWNEIKEKSLKVPEKYSLTLKYLEEGTKKIKKRREEIM</sequence>
<dbReference type="AlphaFoldDB" id="X1VWD6"/>
<accession>X1VWD6</accession>
<protein>
    <submittedName>
        <fullName evidence="1">Uncharacterized protein</fullName>
    </submittedName>
</protein>
<feature type="non-terminal residue" evidence="1">
    <location>
        <position position="107"/>
    </location>
</feature>
<evidence type="ECO:0000313" key="1">
    <source>
        <dbReference type="EMBL" id="GAJ22786.1"/>
    </source>
</evidence>
<name>X1VWD6_9ZZZZ</name>
<comment type="caution">
    <text evidence="1">The sequence shown here is derived from an EMBL/GenBank/DDBJ whole genome shotgun (WGS) entry which is preliminary data.</text>
</comment>
<gene>
    <name evidence="1" type="ORF">S12H4_57396</name>
</gene>
<proteinExistence type="predicted"/>
<organism evidence="1">
    <name type="scientific">marine sediment metagenome</name>
    <dbReference type="NCBI Taxonomy" id="412755"/>
    <lineage>
        <taxon>unclassified sequences</taxon>
        <taxon>metagenomes</taxon>
        <taxon>ecological metagenomes</taxon>
    </lineage>
</organism>
<reference evidence="1" key="1">
    <citation type="journal article" date="2014" name="Front. Microbiol.">
        <title>High frequency of phylogenetically diverse reductive dehalogenase-homologous genes in deep subseafloor sedimentary metagenomes.</title>
        <authorList>
            <person name="Kawai M."/>
            <person name="Futagami T."/>
            <person name="Toyoda A."/>
            <person name="Takaki Y."/>
            <person name="Nishi S."/>
            <person name="Hori S."/>
            <person name="Arai W."/>
            <person name="Tsubouchi T."/>
            <person name="Morono Y."/>
            <person name="Uchiyama I."/>
            <person name="Ito T."/>
            <person name="Fujiyama A."/>
            <person name="Inagaki F."/>
            <person name="Takami H."/>
        </authorList>
    </citation>
    <scope>NUCLEOTIDE SEQUENCE</scope>
    <source>
        <strain evidence="1">Expedition CK06-06</strain>
    </source>
</reference>
<dbReference type="EMBL" id="BARW01037113">
    <property type="protein sequence ID" value="GAJ22786.1"/>
    <property type="molecule type" value="Genomic_DNA"/>
</dbReference>